<dbReference type="InterPro" id="IPR013830">
    <property type="entry name" value="SGNH_hydro"/>
</dbReference>
<feature type="coiled-coil region" evidence="2">
    <location>
        <begin position="1141"/>
        <end position="1168"/>
    </location>
</feature>
<dbReference type="Proteomes" id="UP000777438">
    <property type="component" value="Unassembled WGS sequence"/>
</dbReference>
<dbReference type="InterPro" id="IPR013517">
    <property type="entry name" value="FG-GAP"/>
</dbReference>
<feature type="compositionally biased region" description="Acidic residues" evidence="3">
    <location>
        <begin position="856"/>
        <end position="869"/>
    </location>
</feature>
<dbReference type="Pfam" id="PF13517">
    <property type="entry name" value="FG-GAP_3"/>
    <property type="match status" value="2"/>
</dbReference>
<feature type="domain" description="SGNH hydrolase-type esterase" evidence="5">
    <location>
        <begin position="65"/>
        <end position="239"/>
    </location>
</feature>
<evidence type="ECO:0000313" key="6">
    <source>
        <dbReference type="EMBL" id="KAH6871571.1"/>
    </source>
</evidence>
<dbReference type="PANTHER" id="PTHR30383:SF5">
    <property type="entry name" value="SGNH HYDROLASE-TYPE ESTERASE DOMAIN-CONTAINING PROTEIN"/>
    <property type="match status" value="1"/>
</dbReference>
<protein>
    <recommendedName>
        <fullName evidence="5">SGNH hydrolase-type esterase domain-containing protein</fullName>
    </recommendedName>
</protein>
<dbReference type="SUPFAM" id="SSF52266">
    <property type="entry name" value="SGNH hydrolase"/>
    <property type="match status" value="1"/>
</dbReference>
<dbReference type="InterPro" id="IPR028994">
    <property type="entry name" value="Integrin_alpha_N"/>
</dbReference>
<dbReference type="CDD" id="cd01833">
    <property type="entry name" value="XynB_like"/>
    <property type="match status" value="1"/>
</dbReference>
<dbReference type="GO" id="GO:0004622">
    <property type="term" value="F:phosphatidylcholine lysophospholipase activity"/>
    <property type="evidence" value="ECO:0007669"/>
    <property type="project" value="TreeGrafter"/>
</dbReference>
<evidence type="ECO:0000313" key="7">
    <source>
        <dbReference type="Proteomes" id="UP000777438"/>
    </source>
</evidence>
<comment type="caution">
    <text evidence="6">The sequence shown here is derived from an EMBL/GenBank/DDBJ whole genome shotgun (WGS) entry which is preliminary data.</text>
</comment>
<dbReference type="OrthoDB" id="1046782at2759"/>
<keyword evidence="2" id="KW-0175">Coiled coil</keyword>
<dbReference type="Gene3D" id="3.40.50.1110">
    <property type="entry name" value="SGNH hydrolase"/>
    <property type="match status" value="1"/>
</dbReference>
<accession>A0A9P8VSR5</accession>
<feature type="signal peptide" evidence="4">
    <location>
        <begin position="1"/>
        <end position="36"/>
    </location>
</feature>
<dbReference type="PANTHER" id="PTHR30383">
    <property type="entry name" value="THIOESTERASE 1/PROTEASE 1/LYSOPHOSPHOLIPASE L1"/>
    <property type="match status" value="1"/>
</dbReference>
<feature type="region of interest" description="Disordered" evidence="3">
    <location>
        <begin position="845"/>
        <end position="872"/>
    </location>
</feature>
<dbReference type="InterPro" id="IPR051532">
    <property type="entry name" value="Ester_Hydrolysis_Enzymes"/>
</dbReference>
<proteinExistence type="predicted"/>
<evidence type="ECO:0000256" key="4">
    <source>
        <dbReference type="SAM" id="SignalP"/>
    </source>
</evidence>
<keyword evidence="1 4" id="KW-0732">Signal</keyword>
<evidence type="ECO:0000256" key="2">
    <source>
        <dbReference type="SAM" id="Coils"/>
    </source>
</evidence>
<evidence type="ECO:0000256" key="3">
    <source>
        <dbReference type="SAM" id="MobiDB-lite"/>
    </source>
</evidence>
<dbReference type="EMBL" id="JAGPYM010000053">
    <property type="protein sequence ID" value="KAH6871571.1"/>
    <property type="molecule type" value="Genomic_DNA"/>
</dbReference>
<keyword evidence="7" id="KW-1185">Reference proteome</keyword>
<organism evidence="6 7">
    <name type="scientific">Thelonectria olida</name>
    <dbReference type="NCBI Taxonomy" id="1576542"/>
    <lineage>
        <taxon>Eukaryota</taxon>
        <taxon>Fungi</taxon>
        <taxon>Dikarya</taxon>
        <taxon>Ascomycota</taxon>
        <taxon>Pezizomycotina</taxon>
        <taxon>Sordariomycetes</taxon>
        <taxon>Hypocreomycetidae</taxon>
        <taxon>Hypocreales</taxon>
        <taxon>Nectriaceae</taxon>
        <taxon>Thelonectria</taxon>
    </lineage>
</organism>
<feature type="chain" id="PRO_5040338497" description="SGNH hydrolase-type esterase domain-containing protein" evidence="4">
    <location>
        <begin position="37"/>
        <end position="1280"/>
    </location>
</feature>
<reference evidence="6 7" key="1">
    <citation type="journal article" date="2021" name="Nat. Commun.">
        <title>Genetic determinants of endophytism in the Arabidopsis root mycobiome.</title>
        <authorList>
            <person name="Mesny F."/>
            <person name="Miyauchi S."/>
            <person name="Thiergart T."/>
            <person name="Pickel B."/>
            <person name="Atanasova L."/>
            <person name="Karlsson M."/>
            <person name="Huettel B."/>
            <person name="Barry K.W."/>
            <person name="Haridas S."/>
            <person name="Chen C."/>
            <person name="Bauer D."/>
            <person name="Andreopoulos W."/>
            <person name="Pangilinan J."/>
            <person name="LaButti K."/>
            <person name="Riley R."/>
            <person name="Lipzen A."/>
            <person name="Clum A."/>
            <person name="Drula E."/>
            <person name="Henrissat B."/>
            <person name="Kohler A."/>
            <person name="Grigoriev I.V."/>
            <person name="Martin F.M."/>
            <person name="Hacquard S."/>
        </authorList>
    </citation>
    <scope>NUCLEOTIDE SEQUENCE [LARGE SCALE GENOMIC DNA]</scope>
    <source>
        <strain evidence="6 7">MPI-CAGE-CH-0241</strain>
    </source>
</reference>
<dbReference type="InterPro" id="IPR036514">
    <property type="entry name" value="SGNH_hydro_sf"/>
</dbReference>
<sequence length="1280" mass="139172">MALNSPSSMSWRWNGWSSLTCFILIVSVAFAPAAQAAAYPRSVHHPENHKRDQIGAGVDLRVLPIGDSITWGAQSSDDNGYRKTLYNLLNARGNNVEFVGNVTSGDSPSPHHEGHRKYLIDEINEASNVGIYAAPNIVLLHAGTNDMNRNVDVSSAPARIKNLMDKIFKISPDAVICLCQIIPSTTETTQARIDVYNEKLLQVKSDYVKQGKKVTIVEMNKALTTSDLKDNLHPKDEGYVKMANAYYAAIEAVDDLISEPGQKKTPPQPTSSSAACKETPAWKSVGSIAAGAKVAHSDGPFVPVFAKRGVVAEGACPRAQVHFMDIDGDGLKDYVCVDPKTGAVKADRNIPDKDGKTSGYWDKLGTVATGKKGRDGNGVMFGDLNGDGRDDYVWVDPDNGDVYGWINRLKNAEGVWQWESLGKIAGGVGATNETLSMVDIDGDGRDDFCLIDRFTGEVTVWLNTGAAAMPDYYKLGVIATGASTTKNDRVVLGDFTGEGRADYMFVGASGKVDGLVNRLDDSTLIPSWSKLYTIAAGPDGAKQDQVRFADMTGGGKVDYMLVDEKTGKVTLWENLGTGGKYQAGEGVFLCDLDGDGTMDYFWVDEVGKGWGYLNTGKGTDNWHPLGQTAAGGYDREKLRMGVMTKSGRADYIQVDLDTGRADWWQNLGPDNDFNWAARGQFAAGPKNTIESKFGWNFNGKNVRFADLDGDDLDDYVYVNDQGAVVYWKNQGTNPLSLGPATLVADGVGVRASQVQFADTNGDGRLDYNVVGSVTGMTRSWHNLGVQPDGSIRWNTPVSFADGTGYPGYSIRLADMTGDKRADYVAVVPETGQLLLWINGCWPRDDDSSPGGGSSDDPGDDDDDENDTDGLDDKYEFCEEDYDSLHDIPDGVSGRCGAIYILQALQKNLTDSISQYNDIIQDGYDKKFKTYAESVVKGAPEIIRDFYMQHGNDYFSCIVSERVECCLACEQAYGFGSLRCRYCDGAKCRQRSTSSHRNISEPCPPDYSERATDTDEYHGETIYWTLKDNKATQFYEDLEDETGIPKEDVELGVHEDRSVTSSCQGAPKCVDDGYEYGVPMIKSGYDEDDVSNPKDVISKYLTKAESIQKDLPGLWGSFLLGLNTDFSAEGLVDAVSVPVLMISQAVQSMKNVEDVAEKIKKEKKKAEIEAFLLGFLFLIPIGGEVIEAIAGFATIGRIIAMIGDASVLTSDLYVIAKDPSAAPFVIFGNILGAGALVDGVRVTKAAKARRGMTEKDIGKLGYDMTNVLSKIDKVMSKSCSI</sequence>
<dbReference type="Pfam" id="PF13472">
    <property type="entry name" value="Lipase_GDSL_2"/>
    <property type="match status" value="1"/>
</dbReference>
<dbReference type="SUPFAM" id="SSF69318">
    <property type="entry name" value="Integrin alpha N-terminal domain"/>
    <property type="match status" value="2"/>
</dbReference>
<name>A0A9P8VSR5_9HYPO</name>
<gene>
    <name evidence="6" type="ORF">B0T10DRAFT_553368</name>
</gene>
<evidence type="ECO:0000256" key="1">
    <source>
        <dbReference type="ARBA" id="ARBA00022729"/>
    </source>
</evidence>
<evidence type="ECO:0000259" key="5">
    <source>
        <dbReference type="Pfam" id="PF13472"/>
    </source>
</evidence>
<dbReference type="AlphaFoldDB" id="A0A9P8VSR5"/>